<dbReference type="Proteomes" id="UP000887575">
    <property type="component" value="Unassembled WGS sequence"/>
</dbReference>
<evidence type="ECO:0000313" key="1">
    <source>
        <dbReference type="Proteomes" id="UP000887575"/>
    </source>
</evidence>
<dbReference type="AlphaFoldDB" id="A0AAF3JB70"/>
<reference evidence="2" key="1">
    <citation type="submission" date="2024-02" db="UniProtKB">
        <authorList>
            <consortium name="WormBaseParasite"/>
        </authorList>
    </citation>
    <scope>IDENTIFICATION</scope>
</reference>
<keyword evidence="1" id="KW-1185">Reference proteome</keyword>
<sequence>MDLMDAIKFHASDLHVDRLSNLQDFEKMIGEVEEVNKMQKLHIEEYDIENQGWGPKRDFCRESSCGHGHIVYRNRCASSSMASIPFSVSLEFHTIRDDTQIFAIEFDDKNLFYILAAELQ</sequence>
<proteinExistence type="predicted"/>
<dbReference type="WBParaSite" id="MBELARI_LOCUS8027">
    <property type="protein sequence ID" value="MBELARI_LOCUS8027"/>
    <property type="gene ID" value="MBELARI_LOCUS8027"/>
</dbReference>
<accession>A0AAF3JB70</accession>
<protein>
    <submittedName>
        <fullName evidence="2">Uncharacterized protein</fullName>
    </submittedName>
</protein>
<organism evidence="1 2">
    <name type="scientific">Mesorhabditis belari</name>
    <dbReference type="NCBI Taxonomy" id="2138241"/>
    <lineage>
        <taxon>Eukaryota</taxon>
        <taxon>Metazoa</taxon>
        <taxon>Ecdysozoa</taxon>
        <taxon>Nematoda</taxon>
        <taxon>Chromadorea</taxon>
        <taxon>Rhabditida</taxon>
        <taxon>Rhabditina</taxon>
        <taxon>Rhabditomorpha</taxon>
        <taxon>Rhabditoidea</taxon>
        <taxon>Rhabditidae</taxon>
        <taxon>Mesorhabditinae</taxon>
        <taxon>Mesorhabditis</taxon>
    </lineage>
</organism>
<evidence type="ECO:0000313" key="2">
    <source>
        <dbReference type="WBParaSite" id="MBELARI_LOCUS8027"/>
    </source>
</evidence>
<name>A0AAF3JB70_9BILA</name>